<protein>
    <submittedName>
        <fullName evidence="1">Uncharacterized protein</fullName>
    </submittedName>
</protein>
<organism evidence="1 2">
    <name type="scientific">Rhizophagus irregularis</name>
    <dbReference type="NCBI Taxonomy" id="588596"/>
    <lineage>
        <taxon>Eukaryota</taxon>
        <taxon>Fungi</taxon>
        <taxon>Fungi incertae sedis</taxon>
        <taxon>Mucoromycota</taxon>
        <taxon>Glomeromycotina</taxon>
        <taxon>Glomeromycetes</taxon>
        <taxon>Glomerales</taxon>
        <taxon>Glomeraceae</taxon>
        <taxon>Rhizophagus</taxon>
    </lineage>
</organism>
<reference evidence="1 2" key="2">
    <citation type="submission" date="2017-09" db="EMBL/GenBank/DDBJ databases">
        <title>Extensive intraspecific genome diversity in a model arbuscular mycorrhizal fungus.</title>
        <authorList>
            <person name="Chen E.C."/>
            <person name="Morin E."/>
            <person name="Beaudet D."/>
            <person name="Noel J."/>
            <person name="Ndikumana S."/>
            <person name="Charron P."/>
            <person name="St-Onge C."/>
            <person name="Giorgi J."/>
            <person name="Grigoriev I.V."/>
            <person name="Roux C."/>
            <person name="Martin F.M."/>
            <person name="Corradi N."/>
        </authorList>
    </citation>
    <scope>NUCLEOTIDE SEQUENCE [LARGE SCALE GENOMIC DNA]</scope>
    <source>
        <strain evidence="1 2">A5</strain>
    </source>
</reference>
<proteinExistence type="predicted"/>
<comment type="caution">
    <text evidence="1">The sequence shown here is derived from an EMBL/GenBank/DDBJ whole genome shotgun (WGS) entry which is preliminary data.</text>
</comment>
<reference evidence="1 2" key="1">
    <citation type="submission" date="2016-04" db="EMBL/GenBank/DDBJ databases">
        <title>Genome analyses suggest a sexual origin of heterokaryosis in a supposedly ancient asexual fungus.</title>
        <authorList>
            <person name="Ropars J."/>
            <person name="Sedzielewska K."/>
            <person name="Noel J."/>
            <person name="Charron P."/>
            <person name="Farinelli L."/>
            <person name="Marton T."/>
            <person name="Kruger M."/>
            <person name="Pelin A."/>
            <person name="Brachmann A."/>
            <person name="Corradi N."/>
        </authorList>
    </citation>
    <scope>NUCLEOTIDE SEQUENCE [LARGE SCALE GENOMIC DNA]</scope>
    <source>
        <strain evidence="1 2">A5</strain>
    </source>
</reference>
<accession>A0A2N0PS36</accession>
<dbReference type="AlphaFoldDB" id="A0A2N0PS36"/>
<sequence length="130" mass="15133">MTTLFAYLTYGHLQSLITPMTKGCCIGNPLLSYDEPMNWQDFEDFNASHFRLLEYEKIELKTLFKGAHFPHTFPNVKVALPDVEDIKLYKLNHRFPATKKERPFDSVDDLIEGLNIGDERLKKLKLDDRA</sequence>
<evidence type="ECO:0000313" key="1">
    <source>
        <dbReference type="EMBL" id="PKC09647.1"/>
    </source>
</evidence>
<dbReference type="Proteomes" id="UP000232722">
    <property type="component" value="Unassembled WGS sequence"/>
</dbReference>
<gene>
    <name evidence="1" type="ORF">RhiirA5_415385</name>
</gene>
<dbReference type="EMBL" id="LLXJ01000441">
    <property type="protein sequence ID" value="PKC09647.1"/>
    <property type="molecule type" value="Genomic_DNA"/>
</dbReference>
<dbReference type="VEuPathDB" id="FungiDB:FUN_004612"/>
<evidence type="ECO:0000313" key="2">
    <source>
        <dbReference type="Proteomes" id="UP000232722"/>
    </source>
</evidence>
<name>A0A2N0PS36_9GLOM</name>